<sequence length="290" mass="33700">MPLIIIFFIWYGIYGRNNPKIYSKLHNKLGWVIAICILFGGLSGFSSLFGGLLAVSIVIAFFGAPIWLVAWLIARSSKGKAKAKQDDYSYYKQHYSQPSENKGTTVTGLTRAVPKRRKIIQKFNQKYDLYLTDEEINRIVDASYMSNCWEREILDMDQKYDTISQWYRGDSAWLRAYLHAFPVQNVTSDFESQRSICLDTFYQVFSEIDPGKYESVESCVREINHRFMTNFDDITFSVAHRFLADNGYKFELPHFDVRGVKSDIDRLKDKYDQETAGSGSRSGYEKMRQR</sequence>
<proteinExistence type="predicted"/>
<feature type="transmembrane region" description="Helical" evidence="2">
    <location>
        <begin position="52"/>
        <end position="74"/>
    </location>
</feature>
<evidence type="ECO:0000313" key="3">
    <source>
        <dbReference type="EMBL" id="MCC2219052.1"/>
    </source>
</evidence>
<evidence type="ECO:0000256" key="1">
    <source>
        <dbReference type="SAM" id="MobiDB-lite"/>
    </source>
</evidence>
<feature type="transmembrane region" description="Helical" evidence="2">
    <location>
        <begin position="29"/>
        <end position="46"/>
    </location>
</feature>
<comment type="caution">
    <text evidence="3">The sequence shown here is derived from an EMBL/GenBank/DDBJ whole genome shotgun (WGS) entry which is preliminary data.</text>
</comment>
<dbReference type="Proteomes" id="UP001198495">
    <property type="component" value="Unassembled WGS sequence"/>
</dbReference>
<keyword evidence="2" id="KW-0472">Membrane</keyword>
<keyword evidence="2" id="KW-0812">Transmembrane</keyword>
<evidence type="ECO:0000313" key="4">
    <source>
        <dbReference type="Proteomes" id="UP001198495"/>
    </source>
</evidence>
<keyword evidence="2" id="KW-1133">Transmembrane helix</keyword>
<feature type="region of interest" description="Disordered" evidence="1">
    <location>
        <begin position="271"/>
        <end position="290"/>
    </location>
</feature>
<dbReference type="RefSeq" id="WP_227573283.1">
    <property type="nucleotide sequence ID" value="NZ_JAJEQT010000005.1"/>
</dbReference>
<organism evidence="3 4">
    <name type="scientific">Coprococcus hominis</name>
    <name type="common">ex Arizal et al. 2022</name>
    <dbReference type="NCBI Taxonomy" id="2881262"/>
    <lineage>
        <taxon>Bacteria</taxon>
        <taxon>Bacillati</taxon>
        <taxon>Bacillota</taxon>
        <taxon>Clostridia</taxon>
        <taxon>Lachnospirales</taxon>
        <taxon>Lachnospiraceae</taxon>
        <taxon>Coprococcus</taxon>
    </lineage>
</organism>
<dbReference type="EMBL" id="JAJEQT010000005">
    <property type="protein sequence ID" value="MCC2219052.1"/>
    <property type="molecule type" value="Genomic_DNA"/>
</dbReference>
<evidence type="ECO:0000256" key="2">
    <source>
        <dbReference type="SAM" id="Phobius"/>
    </source>
</evidence>
<keyword evidence="4" id="KW-1185">Reference proteome</keyword>
<reference evidence="3 4" key="1">
    <citation type="submission" date="2021-10" db="EMBL/GenBank/DDBJ databases">
        <title>Anaerobic single-cell dispensing facilitates the cultivation of human gut bacteria.</title>
        <authorList>
            <person name="Afrizal A."/>
        </authorList>
    </citation>
    <scope>NUCLEOTIDE SEQUENCE [LARGE SCALE GENOMIC DNA]</scope>
    <source>
        <strain evidence="3 4">CLA-AA-H212</strain>
    </source>
</reference>
<name>A0ABS8FRQ0_9FIRM</name>
<protein>
    <submittedName>
        <fullName evidence="3">Sulfite exporter TauE/SafE family protein</fullName>
    </submittedName>
</protein>
<accession>A0ABS8FRQ0</accession>
<gene>
    <name evidence="3" type="ORF">LKD28_08395</name>
</gene>